<dbReference type="EMBL" id="BLLF01000609">
    <property type="protein sequence ID" value="GFH13413.1"/>
    <property type="molecule type" value="Genomic_DNA"/>
</dbReference>
<evidence type="ECO:0000313" key="1">
    <source>
        <dbReference type="EMBL" id="GFH13413.1"/>
    </source>
</evidence>
<accession>A0A699YTA6</accession>
<proteinExistence type="predicted"/>
<feature type="non-terminal residue" evidence="1">
    <location>
        <position position="64"/>
    </location>
</feature>
<reference evidence="1 2" key="1">
    <citation type="submission" date="2020-02" db="EMBL/GenBank/DDBJ databases">
        <title>Draft genome sequence of Haematococcus lacustris strain NIES-144.</title>
        <authorList>
            <person name="Morimoto D."/>
            <person name="Nakagawa S."/>
            <person name="Yoshida T."/>
            <person name="Sawayama S."/>
        </authorList>
    </citation>
    <scope>NUCLEOTIDE SEQUENCE [LARGE SCALE GENOMIC DNA]</scope>
    <source>
        <strain evidence="1 2">NIES-144</strain>
    </source>
</reference>
<evidence type="ECO:0000313" key="2">
    <source>
        <dbReference type="Proteomes" id="UP000485058"/>
    </source>
</evidence>
<dbReference type="Proteomes" id="UP000485058">
    <property type="component" value="Unassembled WGS sequence"/>
</dbReference>
<sequence length="64" mass="6860">MAHAQWRAQRLAMAAVRLRTWEGQELQELQQLRSMLAQGTAAATEATLPAEADSIKGIGRAAGA</sequence>
<keyword evidence="2" id="KW-1185">Reference proteome</keyword>
<organism evidence="1 2">
    <name type="scientific">Haematococcus lacustris</name>
    <name type="common">Green alga</name>
    <name type="synonym">Haematococcus pluvialis</name>
    <dbReference type="NCBI Taxonomy" id="44745"/>
    <lineage>
        <taxon>Eukaryota</taxon>
        <taxon>Viridiplantae</taxon>
        <taxon>Chlorophyta</taxon>
        <taxon>core chlorophytes</taxon>
        <taxon>Chlorophyceae</taxon>
        <taxon>CS clade</taxon>
        <taxon>Chlamydomonadales</taxon>
        <taxon>Haematococcaceae</taxon>
        <taxon>Haematococcus</taxon>
    </lineage>
</organism>
<dbReference type="AlphaFoldDB" id="A0A699YTA6"/>
<protein>
    <submittedName>
        <fullName evidence="1">Uncharacterized protein</fullName>
    </submittedName>
</protein>
<name>A0A699YTA6_HAELA</name>
<comment type="caution">
    <text evidence="1">The sequence shown here is derived from an EMBL/GenBank/DDBJ whole genome shotgun (WGS) entry which is preliminary data.</text>
</comment>
<gene>
    <name evidence="1" type="ORF">HaLaN_09294</name>
</gene>